<feature type="domain" description="NodB homology" evidence="1">
    <location>
        <begin position="13"/>
        <end position="193"/>
    </location>
</feature>
<dbReference type="InterPro" id="IPR050248">
    <property type="entry name" value="Polysacc_deacetylase_ArnD"/>
</dbReference>
<evidence type="ECO:0000313" key="3">
    <source>
        <dbReference type="Proteomes" id="UP000693672"/>
    </source>
</evidence>
<dbReference type="EC" id="3.5.1.104" evidence="2"/>
<gene>
    <name evidence="2" type="ORF">PAESOLCIP111_05202</name>
</gene>
<sequence>MSKLIREHRTSRKTIALTFDDGPDPLYTPAILDVLKAAGATASFFVLGEKLEHYPELARRIAREGHDLGNHTYSHPDLARVEAERLDEELIKTDRLIGQITGKKPCLFRPPYLSSNRQVTDSAQKLGYLTIMASVDTKDYKRPATKNIVHTALSKMSRGSIILMHDSGGDRRQTVKAVEILMGKLGHRRYTCVSVSRLLQLPLS</sequence>
<evidence type="ECO:0000313" key="2">
    <source>
        <dbReference type="EMBL" id="CAG7646610.1"/>
    </source>
</evidence>
<dbReference type="GO" id="GO:0016810">
    <property type="term" value="F:hydrolase activity, acting on carbon-nitrogen (but not peptide) bonds"/>
    <property type="evidence" value="ECO:0007669"/>
    <property type="project" value="InterPro"/>
</dbReference>
<proteinExistence type="predicted"/>
<dbReference type="GO" id="GO:0005975">
    <property type="term" value="P:carbohydrate metabolic process"/>
    <property type="evidence" value="ECO:0007669"/>
    <property type="project" value="InterPro"/>
</dbReference>
<dbReference type="Proteomes" id="UP000693672">
    <property type="component" value="Unassembled WGS sequence"/>
</dbReference>
<dbReference type="EMBL" id="CAJVAS010000035">
    <property type="protein sequence ID" value="CAG7646610.1"/>
    <property type="molecule type" value="Genomic_DNA"/>
</dbReference>
<dbReference type="RefSeq" id="WP_218094924.1">
    <property type="nucleotide sequence ID" value="NZ_CAJVAS010000035.1"/>
</dbReference>
<organism evidence="2 3">
    <name type="scientific">Paenibacillus solanacearum</name>
    <dbReference type="NCBI Taxonomy" id="2048548"/>
    <lineage>
        <taxon>Bacteria</taxon>
        <taxon>Bacillati</taxon>
        <taxon>Bacillota</taxon>
        <taxon>Bacilli</taxon>
        <taxon>Bacillales</taxon>
        <taxon>Paenibacillaceae</taxon>
        <taxon>Paenibacillus</taxon>
    </lineage>
</organism>
<name>A0A916NS06_9BACL</name>
<protein>
    <submittedName>
        <fullName evidence="2">Peptidoglycan-N-acetylglucosamine deacetylase</fullName>
        <ecNumber evidence="2">3.5.1.104</ecNumber>
    </submittedName>
</protein>
<reference evidence="2" key="1">
    <citation type="submission" date="2021-06" db="EMBL/GenBank/DDBJ databases">
        <authorList>
            <person name="Criscuolo A."/>
        </authorList>
    </citation>
    <scope>NUCLEOTIDE SEQUENCE</scope>
    <source>
        <strain evidence="2">CIP111600</strain>
    </source>
</reference>
<evidence type="ECO:0000259" key="1">
    <source>
        <dbReference type="PROSITE" id="PS51677"/>
    </source>
</evidence>
<dbReference type="PROSITE" id="PS51677">
    <property type="entry name" value="NODB"/>
    <property type="match status" value="1"/>
</dbReference>
<dbReference type="PANTHER" id="PTHR10587">
    <property type="entry name" value="GLYCOSYL TRANSFERASE-RELATED"/>
    <property type="match status" value="1"/>
</dbReference>
<dbReference type="AlphaFoldDB" id="A0A916NS06"/>
<keyword evidence="2" id="KW-0378">Hydrolase</keyword>
<accession>A0A916NS06</accession>
<keyword evidence="3" id="KW-1185">Reference proteome</keyword>
<dbReference type="InterPro" id="IPR002509">
    <property type="entry name" value="NODB_dom"/>
</dbReference>
<comment type="caution">
    <text evidence="2">The sequence shown here is derived from an EMBL/GenBank/DDBJ whole genome shotgun (WGS) entry which is preliminary data.</text>
</comment>
<dbReference type="Pfam" id="PF01522">
    <property type="entry name" value="Polysacc_deac_1"/>
    <property type="match status" value="1"/>
</dbReference>